<evidence type="ECO:0000313" key="6">
    <source>
        <dbReference type="Proteomes" id="UP000045545"/>
    </source>
</evidence>
<dbReference type="NCBIfam" id="TIGR00621">
    <property type="entry name" value="ssb"/>
    <property type="match status" value="1"/>
</dbReference>
<gene>
    <name evidence="5" type="ORF">655</name>
</gene>
<dbReference type="InterPro" id="IPR011344">
    <property type="entry name" value="ssDNA-bd"/>
</dbReference>
<dbReference type="InterPro" id="IPR000424">
    <property type="entry name" value="Primosome_PriB/ssb"/>
</dbReference>
<protein>
    <recommendedName>
        <fullName evidence="2 3">Single-stranded DNA-binding protein</fullName>
    </recommendedName>
</protein>
<dbReference type="Proteomes" id="UP000045545">
    <property type="component" value="Unassembled WGS sequence"/>
</dbReference>
<keyword evidence="1 2" id="KW-0238">DNA-binding</keyword>
<dbReference type="Gene3D" id="2.40.50.140">
    <property type="entry name" value="Nucleic acid-binding proteins"/>
    <property type="match status" value="1"/>
</dbReference>
<dbReference type="OrthoDB" id="9809878at2"/>
<evidence type="ECO:0000256" key="1">
    <source>
        <dbReference type="ARBA" id="ARBA00023125"/>
    </source>
</evidence>
<evidence type="ECO:0000256" key="3">
    <source>
        <dbReference type="RuleBase" id="RU000524"/>
    </source>
</evidence>
<feature type="region of interest" description="Disordered" evidence="4">
    <location>
        <begin position="94"/>
        <end position="130"/>
    </location>
</feature>
<reference evidence="5 6" key="1">
    <citation type="submission" date="2015-03" db="EMBL/GenBank/DDBJ databases">
        <authorList>
            <person name="Murphy D."/>
        </authorList>
    </citation>
    <scope>NUCLEOTIDE SEQUENCE [LARGE SCALE GENOMIC DNA]</scope>
    <source>
        <strain evidence="5 6">OL-4</strain>
    </source>
</reference>
<organism evidence="5 6">
    <name type="scientific">Syntrophomonas zehnderi OL-4</name>
    <dbReference type="NCBI Taxonomy" id="690567"/>
    <lineage>
        <taxon>Bacteria</taxon>
        <taxon>Bacillati</taxon>
        <taxon>Bacillota</taxon>
        <taxon>Clostridia</taxon>
        <taxon>Eubacteriales</taxon>
        <taxon>Syntrophomonadaceae</taxon>
        <taxon>Syntrophomonas</taxon>
    </lineage>
</organism>
<evidence type="ECO:0000256" key="4">
    <source>
        <dbReference type="SAM" id="MobiDB-lite"/>
    </source>
</evidence>
<dbReference type="STRING" id="690567.655"/>
<dbReference type="AlphaFoldDB" id="A0A0E3W2R7"/>
<dbReference type="PROSITE" id="PS50935">
    <property type="entry name" value="SSB"/>
    <property type="match status" value="1"/>
</dbReference>
<feature type="compositionally biased region" description="Basic and acidic residues" evidence="4">
    <location>
        <begin position="95"/>
        <end position="116"/>
    </location>
</feature>
<evidence type="ECO:0000313" key="5">
    <source>
        <dbReference type="EMBL" id="CFX15905.1"/>
    </source>
</evidence>
<dbReference type="GO" id="GO:0003697">
    <property type="term" value="F:single-stranded DNA binding"/>
    <property type="evidence" value="ECO:0007669"/>
    <property type="project" value="InterPro"/>
</dbReference>
<dbReference type="RefSeq" id="WP_052729567.1">
    <property type="nucleotide sequence ID" value="NZ_CGIH01000009.1"/>
</dbReference>
<accession>A0A0E3W2R7</accession>
<dbReference type="SUPFAM" id="SSF50249">
    <property type="entry name" value="Nucleic acid-binding proteins"/>
    <property type="match status" value="1"/>
</dbReference>
<dbReference type="CDD" id="cd04496">
    <property type="entry name" value="SSB_OBF"/>
    <property type="match status" value="1"/>
</dbReference>
<proteinExistence type="predicted"/>
<dbReference type="PIRSF" id="PIRSF002070">
    <property type="entry name" value="SSB"/>
    <property type="match status" value="1"/>
</dbReference>
<evidence type="ECO:0000256" key="2">
    <source>
        <dbReference type="PIRNR" id="PIRNR002070"/>
    </source>
</evidence>
<name>A0A0E3W2R7_9FIRM</name>
<dbReference type="EMBL" id="CGIH01000009">
    <property type="protein sequence ID" value="CFX15905.1"/>
    <property type="molecule type" value="Genomic_DNA"/>
</dbReference>
<keyword evidence="6" id="KW-1185">Reference proteome</keyword>
<dbReference type="InterPro" id="IPR012340">
    <property type="entry name" value="NA-bd_OB-fold"/>
</dbReference>
<dbReference type="GO" id="GO:0006260">
    <property type="term" value="P:DNA replication"/>
    <property type="evidence" value="ECO:0007669"/>
    <property type="project" value="InterPro"/>
</dbReference>
<dbReference type="Pfam" id="PF00436">
    <property type="entry name" value="SSB"/>
    <property type="match status" value="1"/>
</dbReference>
<sequence length="130" mass="14692">MYLNQITLIGNVTRDAEIYTTNSGKEVVKFGVAVSRGKDLPTDFFEVTCWERAWAANIAKKGVLILVQGEMRSSKSEDGKVYWSVNANKILLMNSREKKDAEKKKGSSKPRNKDSEYPLYNPDGELENLQ</sequence>